<sequence length="195" mass="21435">MSAICDGAKKDIKNITLLTFTPINADGSHGMLVNAISFVQPGTKASGYGKYYFDSSVNSILMDNGGFYDSYNALSPVKNSMIPRDGQMFFRNAFIICTTRMDWHTVSTLSDIIDKSTEDGIRVFGSEFEPSTRFYEGIIGSDFYGFVDVDFGGLLLIDSDDEPFNGSLVLNITSSDFTCSQLNITTTFEKATTVE</sequence>
<dbReference type="Proteomes" id="UP000298663">
    <property type="component" value="Unassembled WGS sequence"/>
</dbReference>
<dbReference type="AlphaFoldDB" id="A0A4U5M190"/>
<dbReference type="EMBL" id="AZBU02000010">
    <property type="protein sequence ID" value="TKR62436.1"/>
    <property type="molecule type" value="Genomic_DNA"/>
</dbReference>
<gene>
    <name evidence="1" type="ORF">L596_026396</name>
</gene>
<evidence type="ECO:0000313" key="1">
    <source>
        <dbReference type="EMBL" id="TKR62436.1"/>
    </source>
</evidence>
<comment type="caution">
    <text evidence="1">The sequence shown here is derived from an EMBL/GenBank/DDBJ whole genome shotgun (WGS) entry which is preliminary data.</text>
</comment>
<accession>A0A4U5M190</accession>
<evidence type="ECO:0000313" key="2">
    <source>
        <dbReference type="Proteomes" id="UP000298663"/>
    </source>
</evidence>
<protein>
    <submittedName>
        <fullName evidence="1">Uncharacterized protein</fullName>
    </submittedName>
</protein>
<reference evidence="1 2" key="1">
    <citation type="journal article" date="2015" name="Genome Biol.">
        <title>Comparative genomics of Steinernema reveals deeply conserved gene regulatory networks.</title>
        <authorList>
            <person name="Dillman A.R."/>
            <person name="Macchietto M."/>
            <person name="Porter C.F."/>
            <person name="Rogers A."/>
            <person name="Williams B."/>
            <person name="Antoshechkin I."/>
            <person name="Lee M.M."/>
            <person name="Goodwin Z."/>
            <person name="Lu X."/>
            <person name="Lewis E.E."/>
            <person name="Goodrich-Blair H."/>
            <person name="Stock S.P."/>
            <person name="Adams B.J."/>
            <person name="Sternberg P.W."/>
            <person name="Mortazavi A."/>
        </authorList>
    </citation>
    <scope>NUCLEOTIDE SEQUENCE [LARGE SCALE GENOMIC DNA]</scope>
    <source>
        <strain evidence="1 2">ALL</strain>
    </source>
</reference>
<name>A0A4U5M190_STECR</name>
<organism evidence="1 2">
    <name type="scientific">Steinernema carpocapsae</name>
    <name type="common">Entomopathogenic nematode</name>
    <dbReference type="NCBI Taxonomy" id="34508"/>
    <lineage>
        <taxon>Eukaryota</taxon>
        <taxon>Metazoa</taxon>
        <taxon>Ecdysozoa</taxon>
        <taxon>Nematoda</taxon>
        <taxon>Chromadorea</taxon>
        <taxon>Rhabditida</taxon>
        <taxon>Tylenchina</taxon>
        <taxon>Panagrolaimomorpha</taxon>
        <taxon>Strongyloidoidea</taxon>
        <taxon>Steinernematidae</taxon>
        <taxon>Steinernema</taxon>
    </lineage>
</organism>
<keyword evidence="2" id="KW-1185">Reference proteome</keyword>
<proteinExistence type="predicted"/>
<reference evidence="1 2" key="2">
    <citation type="journal article" date="2019" name="G3 (Bethesda)">
        <title>Hybrid Assembly of the Genome of the Entomopathogenic Nematode Steinernema carpocapsae Identifies the X-Chromosome.</title>
        <authorList>
            <person name="Serra L."/>
            <person name="Macchietto M."/>
            <person name="Macias-Munoz A."/>
            <person name="McGill C.J."/>
            <person name="Rodriguez I.M."/>
            <person name="Rodriguez B."/>
            <person name="Murad R."/>
            <person name="Mortazavi A."/>
        </authorList>
    </citation>
    <scope>NUCLEOTIDE SEQUENCE [LARGE SCALE GENOMIC DNA]</scope>
    <source>
        <strain evidence="1 2">ALL</strain>
    </source>
</reference>